<sequence>MNEWLIRNQKPVLYIIILLFLGLASFYLYQVKPLQAHEAGQERELQRVKNSISDYEVQMAKMEQQFLTEEEARDLLAKVPIRPNVEQMVANLERTELETEIVIQNIGISISPNEGEGEKWKHILPEEVYTILEEKVTEIDDIQVSYVEMTLSVEGEEENVHSFVDKIENLERITHIQSYSYTTDEETEEVSANITIRSFYTEDFTPFIEETEEFELDYEFNSTKIKSYLDAAAKKEAEESTEGTATEGTSGGTNTIFIPVYPEPVGEPIPAPTPTPEPTPSPQPKQPVTGLSEIELYYQPSSFDLKVKADDTVFYVVQTGGYNTEVFFMNQLERLMNAGIYPRTVVRDYDPKLTTLVIHTGFAHNRDSADKLGKQLESMNSNFRSWVDEIPFRLPATEQENVLPAAHEAVTLISVLASNGLTNPSYKPTDVQVQTIEQKVKSYETLANEAIQQTTDEARKVQLQDTITFLKLAEKSVKEFNETGKKEVLWSTQGALLDFVHTLNGYERY</sequence>
<keyword evidence="3" id="KW-0472">Membrane</keyword>
<dbReference type="STRING" id="1236973.JCM9157_2035"/>
<keyword evidence="1" id="KW-0175">Coiled coil</keyword>
<evidence type="ECO:0000256" key="2">
    <source>
        <dbReference type="SAM" id="MobiDB-lite"/>
    </source>
</evidence>
<evidence type="ECO:0000256" key="1">
    <source>
        <dbReference type="SAM" id="Coils"/>
    </source>
</evidence>
<dbReference type="Gene3D" id="3.30.70.60">
    <property type="match status" value="1"/>
</dbReference>
<dbReference type="AlphaFoldDB" id="W4QS67"/>
<keyword evidence="3" id="KW-0812">Transmembrane</keyword>
<feature type="compositionally biased region" description="Pro residues" evidence="2">
    <location>
        <begin position="264"/>
        <end position="285"/>
    </location>
</feature>
<evidence type="ECO:0008006" key="6">
    <source>
        <dbReference type="Google" id="ProtNLM"/>
    </source>
</evidence>
<evidence type="ECO:0000313" key="4">
    <source>
        <dbReference type="EMBL" id="GAE34950.1"/>
    </source>
</evidence>
<keyword evidence="5" id="KW-1185">Reference proteome</keyword>
<gene>
    <name evidence="4" type="ORF">JCM9157_2035</name>
</gene>
<dbReference type="EMBL" id="BAUV01000012">
    <property type="protein sequence ID" value="GAE34950.1"/>
    <property type="molecule type" value="Genomic_DNA"/>
</dbReference>
<comment type="caution">
    <text evidence="4">The sequence shown here is derived from an EMBL/GenBank/DDBJ whole genome shotgun (WGS) entry which is preliminary data.</text>
</comment>
<feature type="coiled-coil region" evidence="1">
    <location>
        <begin position="38"/>
        <end position="72"/>
    </location>
</feature>
<dbReference type="OrthoDB" id="2812391at2"/>
<feature type="transmembrane region" description="Helical" evidence="3">
    <location>
        <begin position="12"/>
        <end position="29"/>
    </location>
</feature>
<name>W4QS67_HALA3</name>
<dbReference type="InterPro" id="IPR014717">
    <property type="entry name" value="Transl_elong_EF1B/ribsomal_bS6"/>
</dbReference>
<organism evidence="4 5">
    <name type="scientific">Halalkalibacter akibai (strain ATCC 43226 / DSM 21942 / CIP 109018 / JCM 9157 / 1139)</name>
    <name type="common">Bacillus akibai</name>
    <dbReference type="NCBI Taxonomy" id="1236973"/>
    <lineage>
        <taxon>Bacteria</taxon>
        <taxon>Bacillati</taxon>
        <taxon>Bacillota</taxon>
        <taxon>Bacilli</taxon>
        <taxon>Bacillales</taxon>
        <taxon>Bacillaceae</taxon>
        <taxon>Halalkalibacter</taxon>
    </lineage>
</organism>
<protein>
    <recommendedName>
        <fullName evidence="6">SPOR domain-containing protein</fullName>
    </recommendedName>
</protein>
<dbReference type="RefSeq" id="WP_035664105.1">
    <property type="nucleotide sequence ID" value="NZ_BAUV01000012.1"/>
</dbReference>
<accession>W4QS67</accession>
<proteinExistence type="predicted"/>
<evidence type="ECO:0000256" key="3">
    <source>
        <dbReference type="SAM" id="Phobius"/>
    </source>
</evidence>
<dbReference type="Proteomes" id="UP000018896">
    <property type="component" value="Unassembled WGS sequence"/>
</dbReference>
<reference evidence="4 5" key="1">
    <citation type="journal article" date="2014" name="Genome Announc.">
        <title>Draft Genome Sequences of Three Alkaliphilic Bacillus Strains, Bacillus wakoensis JCM 9140T, Bacillus akibai JCM 9157T, and Bacillus hemicellulosilyticus JCM 9152T.</title>
        <authorList>
            <person name="Yuki M."/>
            <person name="Oshima K."/>
            <person name="Suda W."/>
            <person name="Oshida Y."/>
            <person name="Kitamura K."/>
            <person name="Iida T."/>
            <person name="Hattori M."/>
            <person name="Ohkuma M."/>
        </authorList>
    </citation>
    <scope>NUCLEOTIDE SEQUENCE [LARGE SCALE GENOMIC DNA]</scope>
    <source>
        <strain evidence="4 5">JCM 9157</strain>
    </source>
</reference>
<evidence type="ECO:0000313" key="5">
    <source>
        <dbReference type="Proteomes" id="UP000018896"/>
    </source>
</evidence>
<keyword evidence="3" id="KW-1133">Transmembrane helix</keyword>
<feature type="region of interest" description="Disordered" evidence="2">
    <location>
        <begin position="264"/>
        <end position="288"/>
    </location>
</feature>